<accession>A0AAV7IW32</accession>
<gene>
    <name evidence="4" type="ORF">KQX54_013531</name>
</gene>
<keyword evidence="5" id="KW-1185">Reference proteome</keyword>
<evidence type="ECO:0000313" key="4">
    <source>
        <dbReference type="EMBL" id="KAH0557986.1"/>
    </source>
</evidence>
<feature type="compositionally biased region" description="Acidic residues" evidence="3">
    <location>
        <begin position="232"/>
        <end position="241"/>
    </location>
</feature>
<sequence>MAASAKKRDVENKAKENEDITSSDVSSDEENVDNNDEKGNQIMVDFVGRTPDDSDYHGIKILLQQLFLKAHVNVGALADYIISHNYVGSVVKQETNDDDDDEDDEDDTSDVGDVFGVTSVINISHSQNEECIQQLRTLLKELSSEYATDSVNGMINNILENDSSALGLIINERFVNIPADISVPLLENLMSDMKRATAKKMAYDFKYYVIISKLSKPKTVTVKKSKKKNSEEPEDLWSNQEEEVFDEEAMCKFEFSVDKETDTGLSGTWNEDDDELIPYRRVMIFEAEKLPGIIEKIKKFIAH</sequence>
<proteinExistence type="inferred from homology"/>
<dbReference type="Proteomes" id="UP000826195">
    <property type="component" value="Unassembled WGS sequence"/>
</dbReference>
<feature type="compositionally biased region" description="Basic and acidic residues" evidence="3">
    <location>
        <begin position="1"/>
        <end position="18"/>
    </location>
</feature>
<dbReference type="PIRSF" id="PIRSF028983">
    <property type="entry name" value="BCP1"/>
    <property type="match status" value="1"/>
</dbReference>
<reference evidence="4 5" key="1">
    <citation type="journal article" date="2021" name="J. Hered.">
        <title>A chromosome-level genome assembly of the parasitoid wasp, Cotesia glomerata (Hymenoptera: Braconidae).</title>
        <authorList>
            <person name="Pinto B.J."/>
            <person name="Weis J.J."/>
            <person name="Gamble T."/>
            <person name="Ode P.J."/>
            <person name="Paul R."/>
            <person name="Zaspel J.M."/>
        </authorList>
    </citation>
    <scope>NUCLEOTIDE SEQUENCE [LARGE SCALE GENOMIC DNA]</scope>
    <source>
        <strain evidence="4">CgM1</strain>
    </source>
</reference>
<feature type="region of interest" description="Disordered" evidence="3">
    <location>
        <begin position="222"/>
        <end position="241"/>
    </location>
</feature>
<name>A0AAV7IW32_COTGL</name>
<dbReference type="InterPro" id="IPR025602">
    <property type="entry name" value="BCP1_family"/>
</dbReference>
<evidence type="ECO:0000313" key="5">
    <source>
        <dbReference type="Proteomes" id="UP000826195"/>
    </source>
</evidence>
<evidence type="ECO:0000256" key="3">
    <source>
        <dbReference type="SAM" id="MobiDB-lite"/>
    </source>
</evidence>
<feature type="region of interest" description="Disordered" evidence="3">
    <location>
        <begin position="1"/>
        <end position="39"/>
    </location>
</feature>
<dbReference type="GO" id="GO:0005634">
    <property type="term" value="C:nucleus"/>
    <property type="evidence" value="ECO:0007669"/>
    <property type="project" value="TreeGrafter"/>
</dbReference>
<comment type="similarity">
    <text evidence="1 2">Belongs to the BCP1 family.</text>
</comment>
<organism evidence="4 5">
    <name type="scientific">Cotesia glomerata</name>
    <name type="common">Lepidopteran parasitic wasp</name>
    <name type="synonym">Apanteles glomeratus</name>
    <dbReference type="NCBI Taxonomy" id="32391"/>
    <lineage>
        <taxon>Eukaryota</taxon>
        <taxon>Metazoa</taxon>
        <taxon>Ecdysozoa</taxon>
        <taxon>Arthropoda</taxon>
        <taxon>Hexapoda</taxon>
        <taxon>Insecta</taxon>
        <taxon>Pterygota</taxon>
        <taxon>Neoptera</taxon>
        <taxon>Endopterygota</taxon>
        <taxon>Hymenoptera</taxon>
        <taxon>Apocrita</taxon>
        <taxon>Ichneumonoidea</taxon>
        <taxon>Braconidae</taxon>
        <taxon>Microgastrinae</taxon>
        <taxon>Cotesia</taxon>
    </lineage>
</organism>
<dbReference type="EMBL" id="JAHXZJ010000747">
    <property type="protein sequence ID" value="KAH0557986.1"/>
    <property type="molecule type" value="Genomic_DNA"/>
</dbReference>
<dbReference type="AlphaFoldDB" id="A0AAV7IW32"/>
<dbReference type="PANTHER" id="PTHR13261:SF0">
    <property type="entry name" value="BRCA2 AND CDKN1A-INTERACTING PROTEIN"/>
    <property type="match status" value="1"/>
</dbReference>
<evidence type="ECO:0000256" key="1">
    <source>
        <dbReference type="ARBA" id="ARBA00006781"/>
    </source>
</evidence>
<comment type="caution">
    <text evidence="4">The sequence shown here is derived from an EMBL/GenBank/DDBJ whole genome shotgun (WGS) entry which is preliminary data.</text>
</comment>
<evidence type="ECO:0000256" key="2">
    <source>
        <dbReference type="PIRNR" id="PIRNR028983"/>
    </source>
</evidence>
<protein>
    <recommendedName>
        <fullName evidence="2">Protein BCCIP homolog</fullName>
    </recommendedName>
</protein>
<dbReference type="PANTHER" id="PTHR13261">
    <property type="entry name" value="BRCA2 AND CDKN1A INTERACTING PROTEIN"/>
    <property type="match status" value="1"/>
</dbReference>
<dbReference type="Pfam" id="PF13862">
    <property type="entry name" value="BCCIP"/>
    <property type="match status" value="1"/>
</dbReference>